<dbReference type="GO" id="GO:0015078">
    <property type="term" value="F:proton transmembrane transporter activity"/>
    <property type="evidence" value="ECO:0007669"/>
    <property type="project" value="InterPro"/>
</dbReference>
<evidence type="ECO:0000256" key="3">
    <source>
        <dbReference type="ARBA" id="ARBA00022448"/>
    </source>
</evidence>
<comment type="subcellular location">
    <subcellularLocation>
        <location evidence="1">Membrane</location>
        <topology evidence="1">Multi-pass membrane protein</topology>
    </subcellularLocation>
</comment>
<keyword evidence="3" id="KW-0813">Transport</keyword>
<comment type="similarity">
    <text evidence="2">Belongs to the V-ATPase proteolipid subunit family.</text>
</comment>
<protein>
    <recommendedName>
        <fullName evidence="9">V-ATPase proteolipid subunit C-like domain-containing protein</fullName>
    </recommendedName>
</protein>
<evidence type="ECO:0000256" key="8">
    <source>
        <dbReference type="SAM" id="Phobius"/>
    </source>
</evidence>
<proteinExistence type="inferred from homology"/>
<keyword evidence="7 8" id="KW-0472">Membrane</keyword>
<feature type="transmembrane region" description="Helical" evidence="8">
    <location>
        <begin position="67"/>
        <end position="89"/>
    </location>
</feature>
<evidence type="ECO:0000256" key="7">
    <source>
        <dbReference type="ARBA" id="ARBA00023136"/>
    </source>
</evidence>
<feature type="transmembrane region" description="Helical" evidence="8">
    <location>
        <begin position="33"/>
        <end position="55"/>
    </location>
</feature>
<reference evidence="10" key="1">
    <citation type="journal article" date="2020" name="J. Eukaryot. Microbiol.">
        <title>De novo Sequencing, Assembly and Annotation of the Transcriptome for the Free-Living Testate Amoeba Arcella intermedia.</title>
        <authorList>
            <person name="Ribeiro G.M."/>
            <person name="Porfirio-Sousa A.L."/>
            <person name="Maurer-Alcala X.X."/>
            <person name="Katz L.A."/>
            <person name="Lahr D.J.G."/>
        </authorList>
    </citation>
    <scope>NUCLEOTIDE SEQUENCE</scope>
</reference>
<evidence type="ECO:0000256" key="2">
    <source>
        <dbReference type="ARBA" id="ARBA00007296"/>
    </source>
</evidence>
<dbReference type="InterPro" id="IPR035921">
    <property type="entry name" value="F/V-ATP_Csub_sf"/>
</dbReference>
<dbReference type="SUPFAM" id="SSF81333">
    <property type="entry name" value="F1F0 ATP synthase subunit C"/>
    <property type="match status" value="1"/>
</dbReference>
<evidence type="ECO:0000313" key="10">
    <source>
        <dbReference type="EMBL" id="NDV39180.1"/>
    </source>
</evidence>
<dbReference type="Gene3D" id="1.20.120.610">
    <property type="entry name" value="lithium bound rotor ring of v- atpase"/>
    <property type="match status" value="1"/>
</dbReference>
<dbReference type="PANTHER" id="PTHR10263">
    <property type="entry name" value="V-TYPE PROTON ATPASE PROTEOLIPID SUBUNIT"/>
    <property type="match status" value="1"/>
</dbReference>
<evidence type="ECO:0000256" key="1">
    <source>
        <dbReference type="ARBA" id="ARBA00004141"/>
    </source>
</evidence>
<organism evidence="10">
    <name type="scientific">Arcella intermedia</name>
    <dbReference type="NCBI Taxonomy" id="1963864"/>
    <lineage>
        <taxon>Eukaryota</taxon>
        <taxon>Amoebozoa</taxon>
        <taxon>Tubulinea</taxon>
        <taxon>Elardia</taxon>
        <taxon>Arcellinida</taxon>
        <taxon>Sphaerothecina</taxon>
        <taxon>Arcellidae</taxon>
        <taxon>Arcella</taxon>
    </lineage>
</organism>
<name>A0A6B2LQT2_9EUKA</name>
<feature type="transmembrane region" description="Helical" evidence="8">
    <location>
        <begin position="101"/>
        <end position="122"/>
    </location>
</feature>
<dbReference type="Pfam" id="PF00137">
    <property type="entry name" value="ATP-synt_C"/>
    <property type="match status" value="1"/>
</dbReference>
<keyword evidence="5 8" id="KW-1133">Transmembrane helix</keyword>
<evidence type="ECO:0000259" key="9">
    <source>
        <dbReference type="Pfam" id="PF00137"/>
    </source>
</evidence>
<accession>A0A6B2LQT2</accession>
<dbReference type="EMBL" id="GIBP01010211">
    <property type="protein sequence ID" value="NDV39180.1"/>
    <property type="molecule type" value="Transcribed_RNA"/>
</dbReference>
<sequence>MSLASFGTSYATAQKAKHIQEEEVADTATFKKFAGIIISGMPSIYGLILTVMILSRLKMEDYSQSQGYHDFGAGLVVGLACLASGYALGKIKPQTDNFKTSIILDIFAEALGLYGLIAAILFSS</sequence>
<dbReference type="InterPro" id="IPR002379">
    <property type="entry name" value="ATPase_proteolipid_c-like_dom"/>
</dbReference>
<dbReference type="AlphaFoldDB" id="A0A6B2LQT2"/>
<feature type="domain" description="V-ATPase proteolipid subunit C-like" evidence="9">
    <location>
        <begin position="71"/>
        <end position="122"/>
    </location>
</feature>
<keyword evidence="4 8" id="KW-0812">Transmembrane</keyword>
<dbReference type="GO" id="GO:0033177">
    <property type="term" value="C:proton-transporting two-sector ATPase complex, proton-transporting domain"/>
    <property type="evidence" value="ECO:0007669"/>
    <property type="project" value="InterPro"/>
</dbReference>
<evidence type="ECO:0000256" key="4">
    <source>
        <dbReference type="ARBA" id="ARBA00022692"/>
    </source>
</evidence>
<evidence type="ECO:0000256" key="5">
    <source>
        <dbReference type="ARBA" id="ARBA00022989"/>
    </source>
</evidence>
<evidence type="ECO:0000256" key="6">
    <source>
        <dbReference type="ARBA" id="ARBA00023065"/>
    </source>
</evidence>
<keyword evidence="6" id="KW-0406">Ion transport</keyword>